<reference evidence="3" key="1">
    <citation type="submission" date="2015-05" db="EMBL/GenBank/DDBJ databases">
        <authorList>
            <person name="Urmite Genomes"/>
        </authorList>
    </citation>
    <scope>NUCLEOTIDE SEQUENCE [LARGE SCALE GENOMIC DNA]</scope>
    <source>
        <strain evidence="3">LF1</strain>
    </source>
</reference>
<accession>A0A0U1NZB2</accession>
<keyword evidence="1" id="KW-0812">Transmembrane</keyword>
<keyword evidence="1" id="KW-0472">Membrane</keyword>
<organism evidence="2 3">
    <name type="scientific">Neobacillus massiliamazoniensis</name>
    <dbReference type="NCBI Taxonomy" id="1499688"/>
    <lineage>
        <taxon>Bacteria</taxon>
        <taxon>Bacillati</taxon>
        <taxon>Bacillota</taxon>
        <taxon>Bacilli</taxon>
        <taxon>Bacillales</taxon>
        <taxon>Bacillaceae</taxon>
        <taxon>Neobacillus</taxon>
    </lineage>
</organism>
<evidence type="ECO:0000313" key="3">
    <source>
        <dbReference type="Proteomes" id="UP000199087"/>
    </source>
</evidence>
<keyword evidence="3" id="KW-1185">Reference proteome</keyword>
<evidence type="ECO:0000256" key="1">
    <source>
        <dbReference type="SAM" id="Phobius"/>
    </source>
</evidence>
<feature type="transmembrane region" description="Helical" evidence="1">
    <location>
        <begin position="34"/>
        <end position="50"/>
    </location>
</feature>
<dbReference type="Proteomes" id="UP000199087">
    <property type="component" value="Unassembled WGS sequence"/>
</dbReference>
<evidence type="ECO:0000313" key="2">
    <source>
        <dbReference type="EMBL" id="CRK83333.1"/>
    </source>
</evidence>
<gene>
    <name evidence="2" type="ORF">BN000_03297</name>
</gene>
<protein>
    <submittedName>
        <fullName evidence="2">Uncharacterized protein</fullName>
    </submittedName>
</protein>
<keyword evidence="1" id="KW-1133">Transmembrane helix</keyword>
<dbReference type="EMBL" id="CVRB01000003">
    <property type="protein sequence ID" value="CRK83333.1"/>
    <property type="molecule type" value="Genomic_DNA"/>
</dbReference>
<dbReference type="RefSeq" id="WP_176699830.1">
    <property type="nucleotide sequence ID" value="NZ_CVRB01000003.1"/>
</dbReference>
<name>A0A0U1NZB2_9BACI</name>
<proteinExistence type="predicted"/>
<sequence length="51" mass="5553" precursor="true">MSNFAIMVLLLAVGSVASFIVTNKAGKNSNKINMGIWAALTITSLCLWYFK</sequence>
<dbReference type="AlphaFoldDB" id="A0A0U1NZB2"/>